<comment type="caution">
    <text evidence="2">The sequence shown here is derived from an EMBL/GenBank/DDBJ whole genome shotgun (WGS) entry which is preliminary data.</text>
</comment>
<proteinExistence type="predicted"/>
<evidence type="ECO:0000313" key="2">
    <source>
        <dbReference type="EMBL" id="GBP88441.1"/>
    </source>
</evidence>
<reference evidence="2 3" key="1">
    <citation type="journal article" date="2019" name="Commun. Biol.">
        <title>The bagworm genome reveals a unique fibroin gene that provides high tensile strength.</title>
        <authorList>
            <person name="Kono N."/>
            <person name="Nakamura H."/>
            <person name="Ohtoshi R."/>
            <person name="Tomita M."/>
            <person name="Numata K."/>
            <person name="Arakawa K."/>
        </authorList>
    </citation>
    <scope>NUCLEOTIDE SEQUENCE [LARGE SCALE GENOMIC DNA]</scope>
</reference>
<dbReference type="AlphaFoldDB" id="A0A4C1ZHX5"/>
<evidence type="ECO:0000256" key="1">
    <source>
        <dbReference type="SAM" id="Phobius"/>
    </source>
</evidence>
<dbReference type="OrthoDB" id="6109at2759"/>
<feature type="transmembrane region" description="Helical" evidence="1">
    <location>
        <begin position="55"/>
        <end position="84"/>
    </location>
</feature>
<name>A0A4C1ZHX5_EUMVA</name>
<keyword evidence="3" id="KW-1185">Reference proteome</keyword>
<keyword evidence="1" id="KW-1133">Transmembrane helix</keyword>
<keyword evidence="1" id="KW-0472">Membrane</keyword>
<organism evidence="2 3">
    <name type="scientific">Eumeta variegata</name>
    <name type="common">Bagworm moth</name>
    <name type="synonym">Eumeta japonica</name>
    <dbReference type="NCBI Taxonomy" id="151549"/>
    <lineage>
        <taxon>Eukaryota</taxon>
        <taxon>Metazoa</taxon>
        <taxon>Ecdysozoa</taxon>
        <taxon>Arthropoda</taxon>
        <taxon>Hexapoda</taxon>
        <taxon>Insecta</taxon>
        <taxon>Pterygota</taxon>
        <taxon>Neoptera</taxon>
        <taxon>Endopterygota</taxon>
        <taxon>Lepidoptera</taxon>
        <taxon>Glossata</taxon>
        <taxon>Ditrysia</taxon>
        <taxon>Tineoidea</taxon>
        <taxon>Psychidae</taxon>
        <taxon>Oiketicinae</taxon>
        <taxon>Eumeta</taxon>
    </lineage>
</organism>
<protein>
    <submittedName>
        <fullName evidence="2">Uncharacterized protein</fullName>
    </submittedName>
</protein>
<accession>A0A4C1ZHX5</accession>
<dbReference type="Proteomes" id="UP000299102">
    <property type="component" value="Unassembled WGS sequence"/>
</dbReference>
<keyword evidence="1" id="KW-0812">Transmembrane</keyword>
<evidence type="ECO:0000313" key="3">
    <source>
        <dbReference type="Proteomes" id="UP000299102"/>
    </source>
</evidence>
<dbReference type="EMBL" id="BGZK01001934">
    <property type="protein sequence ID" value="GBP88441.1"/>
    <property type="molecule type" value="Genomic_DNA"/>
</dbReference>
<gene>
    <name evidence="2" type="ORF">EVAR_99535_1</name>
</gene>
<sequence length="122" mass="12969">MAIPEESSVRCRHLGGNRISNGWSRVDIQGGRGRGPPELSLTNCNSGINPMYGRYFMSVLCESVGLGCLAGGGGCVYLCASYLYSSRVGRVRALSLFYSDASADGVEERSLVLRSRSHAGGT</sequence>